<evidence type="ECO:0008006" key="4">
    <source>
        <dbReference type="Google" id="ProtNLM"/>
    </source>
</evidence>
<dbReference type="EMBL" id="FPBA01000014">
    <property type="protein sequence ID" value="SFT87453.1"/>
    <property type="molecule type" value="Genomic_DNA"/>
</dbReference>
<feature type="region of interest" description="Disordered" evidence="1">
    <location>
        <begin position="78"/>
        <end position="103"/>
    </location>
</feature>
<keyword evidence="3" id="KW-1185">Reference proteome</keyword>
<proteinExistence type="predicted"/>
<accession>A0A1I7BJV5</accession>
<evidence type="ECO:0000313" key="2">
    <source>
        <dbReference type="EMBL" id="SFT87453.1"/>
    </source>
</evidence>
<evidence type="ECO:0000313" key="3">
    <source>
        <dbReference type="Proteomes" id="UP000199546"/>
    </source>
</evidence>
<dbReference type="Proteomes" id="UP000199546">
    <property type="component" value="Unassembled WGS sequence"/>
</dbReference>
<evidence type="ECO:0000256" key="1">
    <source>
        <dbReference type="SAM" id="MobiDB-lite"/>
    </source>
</evidence>
<protein>
    <recommendedName>
        <fullName evidence="4">EamA-like transporter family protein</fullName>
    </recommendedName>
</protein>
<sequence>MWLGVAGGTMGTATACRYAALAQDGASRMAAPPALQMLVALALDACLLDEPVGAVHLAGILGILPAVTLAGRAREHPDAVRRLGRGSEAQPPRPHRSAPTGLP</sequence>
<reference evidence="3" key="1">
    <citation type="submission" date="2016-10" db="EMBL/GenBank/DDBJ databases">
        <authorList>
            <person name="Varghese N."/>
            <person name="Submissions S."/>
        </authorList>
    </citation>
    <scope>NUCLEOTIDE SEQUENCE [LARGE SCALE GENOMIC DNA]</scope>
    <source>
        <strain evidence="3">DSM 46136</strain>
    </source>
</reference>
<dbReference type="AlphaFoldDB" id="A0A1I7BJV5"/>
<gene>
    <name evidence="2" type="ORF">SAMN05660657_03652</name>
</gene>
<dbReference type="SUPFAM" id="SSF103481">
    <property type="entry name" value="Multidrug resistance efflux transporter EmrE"/>
    <property type="match status" value="1"/>
</dbReference>
<name>A0A1I7BJV5_9ACTN</name>
<dbReference type="InterPro" id="IPR037185">
    <property type="entry name" value="EmrE-like"/>
</dbReference>
<organism evidence="2 3">
    <name type="scientific">Geodermatophilus amargosae</name>
    <dbReference type="NCBI Taxonomy" id="1296565"/>
    <lineage>
        <taxon>Bacteria</taxon>
        <taxon>Bacillati</taxon>
        <taxon>Actinomycetota</taxon>
        <taxon>Actinomycetes</taxon>
        <taxon>Geodermatophilales</taxon>
        <taxon>Geodermatophilaceae</taxon>
        <taxon>Geodermatophilus</taxon>
    </lineage>
</organism>